<evidence type="ECO:0008006" key="3">
    <source>
        <dbReference type="Google" id="ProtNLM"/>
    </source>
</evidence>
<organism evidence="1 2">
    <name type="scientific">Mariprofundus erugo</name>
    <dbReference type="NCBI Taxonomy" id="2528639"/>
    <lineage>
        <taxon>Bacteria</taxon>
        <taxon>Pseudomonadati</taxon>
        <taxon>Pseudomonadota</taxon>
        <taxon>Candidatius Mariprofundia</taxon>
        <taxon>Mariprofundales</taxon>
        <taxon>Mariprofundaceae</taxon>
        <taxon>Mariprofundus</taxon>
    </lineage>
</organism>
<dbReference type="EMBL" id="VBRY01000006">
    <property type="protein sequence ID" value="TLS67224.1"/>
    <property type="molecule type" value="Genomic_DNA"/>
</dbReference>
<name>A0A5R9GVR6_9PROT</name>
<dbReference type="Proteomes" id="UP000306585">
    <property type="component" value="Unassembled WGS sequence"/>
</dbReference>
<gene>
    <name evidence="1" type="ORF">FEF65_07225</name>
</gene>
<comment type="caution">
    <text evidence="1">The sequence shown here is derived from an EMBL/GenBank/DDBJ whole genome shotgun (WGS) entry which is preliminary data.</text>
</comment>
<proteinExistence type="predicted"/>
<reference evidence="1 2" key="1">
    <citation type="journal article" date="2019" name="Appl. Environ. Microbiol.">
        <title>Environmental Evidence and Genomic Insight of Iron-oxidizing Bacteria Preference Towards More Corrosion Resistant Stainless Steel at Higher Salinities.</title>
        <authorList>
            <person name="Garrison C.E."/>
            <person name="Price K.A."/>
            <person name="Field E.K."/>
        </authorList>
    </citation>
    <scope>NUCLEOTIDE SEQUENCE [LARGE SCALE GENOMIC DNA]</scope>
    <source>
        <strain evidence="1 2">P3</strain>
    </source>
</reference>
<dbReference type="AlphaFoldDB" id="A0A5R9GVR6"/>
<dbReference type="RefSeq" id="WP_138239140.1">
    <property type="nucleotide sequence ID" value="NZ_VBRY01000006.1"/>
</dbReference>
<sequence>MAIERIFFREDNFVLTVIYGRLTNAEIGEHVIQMNREYAACSALVELADCRYLHDISALSSDGLMISAGMEKGQLRTAGSKGAIVVANDVVFGLARVYAAIAAQSRIDSRVYRDLDEAVDWLGMGHLKQAIHTEAEARNV</sequence>
<keyword evidence="2" id="KW-1185">Reference proteome</keyword>
<evidence type="ECO:0000313" key="1">
    <source>
        <dbReference type="EMBL" id="TLS67224.1"/>
    </source>
</evidence>
<protein>
    <recommendedName>
        <fullName evidence="3">STAS/SEC14 domain-containing protein</fullName>
    </recommendedName>
</protein>
<evidence type="ECO:0000313" key="2">
    <source>
        <dbReference type="Proteomes" id="UP000306585"/>
    </source>
</evidence>
<accession>A0A5R9GVR6</accession>